<sequence>MKLLISELIFQDTGLVLAYDTAKYVVSMLIDIGFQENLPQPINHSSRLLLHLPLEGPLAFNSPLQPTTVSLCASTVTPQPHSSEFQMSWFVCGSSFRG</sequence>
<proteinExistence type="predicted"/>
<dbReference type="Proteomes" id="UP000237105">
    <property type="component" value="Unassembled WGS sequence"/>
</dbReference>
<gene>
    <name evidence="1" type="ORF">PanWU01x14_036650</name>
</gene>
<evidence type="ECO:0000313" key="1">
    <source>
        <dbReference type="EMBL" id="PON76247.1"/>
    </source>
</evidence>
<dbReference type="EMBL" id="JXTB01000019">
    <property type="protein sequence ID" value="PON76247.1"/>
    <property type="molecule type" value="Genomic_DNA"/>
</dbReference>
<comment type="caution">
    <text evidence="1">The sequence shown here is derived from an EMBL/GenBank/DDBJ whole genome shotgun (WGS) entry which is preliminary data.</text>
</comment>
<dbReference type="OrthoDB" id="10403944at2759"/>
<protein>
    <submittedName>
        <fullName evidence="1">Uncharacterized protein</fullName>
    </submittedName>
</protein>
<keyword evidence="2" id="KW-1185">Reference proteome</keyword>
<organism evidence="1 2">
    <name type="scientific">Parasponia andersonii</name>
    <name type="common">Sponia andersonii</name>
    <dbReference type="NCBI Taxonomy" id="3476"/>
    <lineage>
        <taxon>Eukaryota</taxon>
        <taxon>Viridiplantae</taxon>
        <taxon>Streptophyta</taxon>
        <taxon>Embryophyta</taxon>
        <taxon>Tracheophyta</taxon>
        <taxon>Spermatophyta</taxon>
        <taxon>Magnoliopsida</taxon>
        <taxon>eudicotyledons</taxon>
        <taxon>Gunneridae</taxon>
        <taxon>Pentapetalae</taxon>
        <taxon>rosids</taxon>
        <taxon>fabids</taxon>
        <taxon>Rosales</taxon>
        <taxon>Cannabaceae</taxon>
        <taxon>Parasponia</taxon>
    </lineage>
</organism>
<evidence type="ECO:0000313" key="2">
    <source>
        <dbReference type="Proteomes" id="UP000237105"/>
    </source>
</evidence>
<name>A0A2P5DSH7_PARAD</name>
<reference evidence="2" key="1">
    <citation type="submission" date="2016-06" db="EMBL/GenBank/DDBJ databases">
        <title>Parallel loss of symbiosis genes in relatives of nitrogen-fixing non-legume Parasponia.</title>
        <authorList>
            <person name="Van Velzen R."/>
            <person name="Holmer R."/>
            <person name="Bu F."/>
            <person name="Rutten L."/>
            <person name="Van Zeijl A."/>
            <person name="Liu W."/>
            <person name="Santuari L."/>
            <person name="Cao Q."/>
            <person name="Sharma T."/>
            <person name="Shen D."/>
            <person name="Roswanjaya Y."/>
            <person name="Wardhani T."/>
            <person name="Kalhor M.S."/>
            <person name="Jansen J."/>
            <person name="Van den Hoogen J."/>
            <person name="Gungor B."/>
            <person name="Hartog M."/>
            <person name="Hontelez J."/>
            <person name="Verver J."/>
            <person name="Yang W.-C."/>
            <person name="Schijlen E."/>
            <person name="Repin R."/>
            <person name="Schilthuizen M."/>
            <person name="Schranz E."/>
            <person name="Heidstra R."/>
            <person name="Miyata K."/>
            <person name="Fedorova E."/>
            <person name="Kohlen W."/>
            <person name="Bisseling T."/>
            <person name="Smit S."/>
            <person name="Geurts R."/>
        </authorList>
    </citation>
    <scope>NUCLEOTIDE SEQUENCE [LARGE SCALE GENOMIC DNA]</scope>
    <source>
        <strain evidence="2">cv. WU1-14</strain>
    </source>
</reference>
<accession>A0A2P5DSH7</accession>
<dbReference type="AlphaFoldDB" id="A0A2P5DSH7"/>